<dbReference type="InterPro" id="IPR005467">
    <property type="entry name" value="His_kinase_dom"/>
</dbReference>
<comment type="subcellular location">
    <subcellularLocation>
        <location evidence="2">Cell membrane</location>
        <topology evidence="2">Multi-pass membrane protein</topology>
    </subcellularLocation>
</comment>
<feature type="domain" description="HAMP" evidence="16">
    <location>
        <begin position="325"/>
        <end position="377"/>
    </location>
</feature>
<dbReference type="InterPro" id="IPR010559">
    <property type="entry name" value="Sig_transdc_His_kin_internal"/>
</dbReference>
<dbReference type="RefSeq" id="WP_235119072.1">
    <property type="nucleotide sequence ID" value="NZ_CP090978.1"/>
</dbReference>
<keyword evidence="7 14" id="KW-0812">Transmembrane</keyword>
<name>A0ABY3SFF1_9BACL</name>
<evidence type="ECO:0000256" key="1">
    <source>
        <dbReference type="ARBA" id="ARBA00000085"/>
    </source>
</evidence>
<dbReference type="InterPro" id="IPR003594">
    <property type="entry name" value="HATPase_dom"/>
</dbReference>
<feature type="transmembrane region" description="Helical" evidence="14">
    <location>
        <begin position="304"/>
        <end position="328"/>
    </location>
</feature>
<evidence type="ECO:0000259" key="15">
    <source>
        <dbReference type="PROSITE" id="PS50109"/>
    </source>
</evidence>
<accession>A0ABY3SFF1</accession>
<feature type="transmembrane region" description="Helical" evidence="14">
    <location>
        <begin position="23"/>
        <end position="43"/>
    </location>
</feature>
<feature type="domain" description="Histidine kinase" evidence="15">
    <location>
        <begin position="487"/>
        <end position="599"/>
    </location>
</feature>
<reference evidence="17 18" key="1">
    <citation type="journal article" date="2024" name="Int. J. Syst. Evol. Microbiol.">
        <title>Paenibacillus hexagrammi sp. nov., a novel bacterium isolated from the gut content of Hexagrammos agrammus.</title>
        <authorList>
            <person name="Jung H.K."/>
            <person name="Kim D.G."/>
            <person name="Zin H."/>
            <person name="Park J."/>
            <person name="Jung H."/>
            <person name="Kim Y.O."/>
            <person name="Kong H.J."/>
            <person name="Kim J.W."/>
            <person name="Kim Y.S."/>
        </authorList>
    </citation>
    <scope>NUCLEOTIDE SEQUENCE [LARGE SCALE GENOMIC DNA]</scope>
    <source>
        <strain evidence="17 18">YPD9-1</strain>
    </source>
</reference>
<dbReference type="InterPro" id="IPR050640">
    <property type="entry name" value="Bact_2-comp_sensor_kinase"/>
</dbReference>
<sequence length="607" mass="69167">MRTLYARWKDYVLLANMSMEKKLIVVFIFLIILPITLTGYISYQNYSTSIKKNTSLYGSQLADNITKRLDDYIGDMEQISQIPLYLTSFQQLLEDNVKTLTQKQVEMESYIRIMNNIKRGTNSIYIFDNHNNKYYNIITGGIRTDLDERADEWRRLAHDAQGRSVFLSTQQLANWQSGKFAFTVLRDIRDFYTQESIGTIAVDANISVIQNVVSDLEHASGGKVLIVDAESNVIYDTEQKRITEKIDDDPLVQLAAGTSGDFIRKIDGVNYLCIYSQSLKTGWKTIIRIPLALIMKDAVQTQNITLLVTCIIMAFALFISILISYALTKPMKRLMRLMKRAELGDLDVSFQVQSQDEAGRLGFHFNSMLERIKELIQQVYVIEGRKKVAELAALQNQINPHFLYNTLETIRMTAEINDDEEAAEMIAALGKLFRYSINPSKGTVSMQQEFEHLQIYIQIINYRYHDKFKITFDDGYAIRQYPIVPLLLQPIVENAIVHGQSEEDDAPIHIEITHEVKGHMLTLRISDDGSGIPADKLGRLQDRLRTGLHGENESLQSSGIGLLNVDERIKLHYGPSYGLTLTSVWAEGTTVILTLPYNLQDKGERSA</sequence>
<evidence type="ECO:0000313" key="17">
    <source>
        <dbReference type="EMBL" id="UJF32729.1"/>
    </source>
</evidence>
<dbReference type="PANTHER" id="PTHR34220">
    <property type="entry name" value="SENSOR HISTIDINE KINASE YPDA"/>
    <property type="match status" value="1"/>
</dbReference>
<dbReference type="Pfam" id="PF06580">
    <property type="entry name" value="His_kinase"/>
    <property type="match status" value="1"/>
</dbReference>
<keyword evidence="6" id="KW-0808">Transferase</keyword>
<organism evidence="17 18">
    <name type="scientific">Paenibacillus hexagrammi</name>
    <dbReference type="NCBI Taxonomy" id="2908839"/>
    <lineage>
        <taxon>Bacteria</taxon>
        <taxon>Bacillati</taxon>
        <taxon>Bacillota</taxon>
        <taxon>Bacilli</taxon>
        <taxon>Bacillales</taxon>
        <taxon>Paenibacillaceae</taxon>
        <taxon>Paenibacillus</taxon>
    </lineage>
</organism>
<dbReference type="SUPFAM" id="SSF158472">
    <property type="entry name" value="HAMP domain-like"/>
    <property type="match status" value="1"/>
</dbReference>
<dbReference type="InterPro" id="IPR033479">
    <property type="entry name" value="dCache_1"/>
</dbReference>
<evidence type="ECO:0000256" key="6">
    <source>
        <dbReference type="ARBA" id="ARBA00022679"/>
    </source>
</evidence>
<dbReference type="PROSITE" id="PS50109">
    <property type="entry name" value="HIS_KIN"/>
    <property type="match status" value="1"/>
</dbReference>
<keyword evidence="11 14" id="KW-1133">Transmembrane helix</keyword>
<evidence type="ECO:0000256" key="11">
    <source>
        <dbReference type="ARBA" id="ARBA00022989"/>
    </source>
</evidence>
<keyword evidence="10" id="KW-0067">ATP-binding</keyword>
<dbReference type="Pfam" id="PF02743">
    <property type="entry name" value="dCache_1"/>
    <property type="match status" value="1"/>
</dbReference>
<dbReference type="CDD" id="cd06225">
    <property type="entry name" value="HAMP"/>
    <property type="match status" value="1"/>
</dbReference>
<dbReference type="Gene3D" id="3.30.565.10">
    <property type="entry name" value="Histidine kinase-like ATPase, C-terminal domain"/>
    <property type="match status" value="1"/>
</dbReference>
<dbReference type="InterPro" id="IPR004358">
    <property type="entry name" value="Sig_transdc_His_kin-like_C"/>
</dbReference>
<evidence type="ECO:0000256" key="3">
    <source>
        <dbReference type="ARBA" id="ARBA00012438"/>
    </source>
</evidence>
<dbReference type="Proteomes" id="UP001649230">
    <property type="component" value="Chromosome"/>
</dbReference>
<evidence type="ECO:0000256" key="14">
    <source>
        <dbReference type="SAM" id="Phobius"/>
    </source>
</evidence>
<keyword evidence="13 14" id="KW-0472">Membrane</keyword>
<evidence type="ECO:0000256" key="13">
    <source>
        <dbReference type="ARBA" id="ARBA00023136"/>
    </source>
</evidence>
<dbReference type="Gene3D" id="6.10.340.10">
    <property type="match status" value="1"/>
</dbReference>
<keyword evidence="9 17" id="KW-0418">Kinase</keyword>
<dbReference type="SUPFAM" id="SSF55874">
    <property type="entry name" value="ATPase domain of HSP90 chaperone/DNA topoisomerase II/histidine kinase"/>
    <property type="match status" value="1"/>
</dbReference>
<dbReference type="Gene3D" id="3.30.450.20">
    <property type="entry name" value="PAS domain"/>
    <property type="match status" value="2"/>
</dbReference>
<evidence type="ECO:0000313" key="18">
    <source>
        <dbReference type="Proteomes" id="UP001649230"/>
    </source>
</evidence>
<keyword evidence="5" id="KW-0597">Phosphoprotein</keyword>
<dbReference type="InterPro" id="IPR003660">
    <property type="entry name" value="HAMP_dom"/>
</dbReference>
<dbReference type="PROSITE" id="PS50885">
    <property type="entry name" value="HAMP"/>
    <property type="match status" value="1"/>
</dbReference>
<evidence type="ECO:0000256" key="12">
    <source>
        <dbReference type="ARBA" id="ARBA00023012"/>
    </source>
</evidence>
<evidence type="ECO:0000256" key="8">
    <source>
        <dbReference type="ARBA" id="ARBA00022741"/>
    </source>
</evidence>
<evidence type="ECO:0000256" key="9">
    <source>
        <dbReference type="ARBA" id="ARBA00022777"/>
    </source>
</evidence>
<dbReference type="PRINTS" id="PR00344">
    <property type="entry name" value="BCTRLSENSOR"/>
</dbReference>
<dbReference type="EMBL" id="CP090978">
    <property type="protein sequence ID" value="UJF32729.1"/>
    <property type="molecule type" value="Genomic_DNA"/>
</dbReference>
<keyword evidence="8" id="KW-0547">Nucleotide-binding</keyword>
<comment type="catalytic activity">
    <reaction evidence="1">
        <text>ATP + protein L-histidine = ADP + protein N-phospho-L-histidine.</text>
        <dbReference type="EC" id="2.7.13.3"/>
    </reaction>
</comment>
<keyword evidence="12" id="KW-0902">Two-component regulatory system</keyword>
<dbReference type="GO" id="GO:0016301">
    <property type="term" value="F:kinase activity"/>
    <property type="evidence" value="ECO:0007669"/>
    <property type="project" value="UniProtKB-KW"/>
</dbReference>
<evidence type="ECO:0000256" key="7">
    <source>
        <dbReference type="ARBA" id="ARBA00022692"/>
    </source>
</evidence>
<evidence type="ECO:0000256" key="2">
    <source>
        <dbReference type="ARBA" id="ARBA00004651"/>
    </source>
</evidence>
<dbReference type="SMART" id="SM00387">
    <property type="entry name" value="HATPase_c"/>
    <property type="match status" value="1"/>
</dbReference>
<evidence type="ECO:0000256" key="4">
    <source>
        <dbReference type="ARBA" id="ARBA00022475"/>
    </source>
</evidence>
<dbReference type="EC" id="2.7.13.3" evidence="3"/>
<dbReference type="Pfam" id="PF02518">
    <property type="entry name" value="HATPase_c"/>
    <property type="match status" value="1"/>
</dbReference>
<protein>
    <recommendedName>
        <fullName evidence="3">histidine kinase</fullName>
        <ecNumber evidence="3">2.7.13.3</ecNumber>
    </recommendedName>
</protein>
<dbReference type="Pfam" id="PF00672">
    <property type="entry name" value="HAMP"/>
    <property type="match status" value="1"/>
</dbReference>
<keyword evidence="18" id="KW-1185">Reference proteome</keyword>
<evidence type="ECO:0000256" key="10">
    <source>
        <dbReference type="ARBA" id="ARBA00022840"/>
    </source>
</evidence>
<evidence type="ECO:0000256" key="5">
    <source>
        <dbReference type="ARBA" id="ARBA00022553"/>
    </source>
</evidence>
<dbReference type="InterPro" id="IPR036890">
    <property type="entry name" value="HATPase_C_sf"/>
</dbReference>
<dbReference type="PANTHER" id="PTHR34220:SF7">
    <property type="entry name" value="SENSOR HISTIDINE KINASE YPDA"/>
    <property type="match status" value="1"/>
</dbReference>
<dbReference type="SMART" id="SM00304">
    <property type="entry name" value="HAMP"/>
    <property type="match status" value="1"/>
</dbReference>
<gene>
    <name evidence="17" type="ORF">L0M14_24435</name>
</gene>
<proteinExistence type="predicted"/>
<evidence type="ECO:0000259" key="16">
    <source>
        <dbReference type="PROSITE" id="PS50885"/>
    </source>
</evidence>
<keyword evidence="4" id="KW-1003">Cell membrane</keyword>